<accession>A0ABS5RDH3</accession>
<proteinExistence type="predicted"/>
<reference evidence="1 2" key="1">
    <citation type="submission" date="2021-05" db="EMBL/GenBank/DDBJ databases">
        <title>Mycobacterium acidophilum sp. nov., an extremely acid-tolerant member of the genus Mycobacterium.</title>
        <authorList>
            <person name="Xia J."/>
        </authorList>
    </citation>
    <scope>NUCLEOTIDE SEQUENCE [LARGE SCALE GENOMIC DNA]</scope>
    <source>
        <strain evidence="1 2">M1</strain>
    </source>
</reference>
<protein>
    <submittedName>
        <fullName evidence="1">Uncharacterized protein</fullName>
    </submittedName>
</protein>
<keyword evidence="2" id="KW-1185">Reference proteome</keyword>
<evidence type="ECO:0000313" key="2">
    <source>
        <dbReference type="Proteomes" id="UP001519535"/>
    </source>
</evidence>
<gene>
    <name evidence="1" type="ORF">KIH27_01810</name>
</gene>
<dbReference type="Proteomes" id="UP001519535">
    <property type="component" value="Unassembled WGS sequence"/>
</dbReference>
<organism evidence="1 2">
    <name type="scientific">Mycolicibacter acidiphilus</name>
    <dbReference type="NCBI Taxonomy" id="2835306"/>
    <lineage>
        <taxon>Bacteria</taxon>
        <taxon>Bacillati</taxon>
        <taxon>Actinomycetota</taxon>
        <taxon>Actinomycetes</taxon>
        <taxon>Mycobacteriales</taxon>
        <taxon>Mycobacteriaceae</taxon>
        <taxon>Mycolicibacter</taxon>
    </lineage>
</organism>
<evidence type="ECO:0000313" key="1">
    <source>
        <dbReference type="EMBL" id="MBS9532320.1"/>
    </source>
</evidence>
<sequence length="614" mass="68244">MWNRKLIAGSGAYRRAVDFYLYEASYDWEMLGGVLASAAGILEETVFAGIDPGQVPLADVLVAGEILLGELFDHGVLIGELTDGDPGLEVWAGTRADWFARIRDWVDAHGEIPLPGEFGWLSDPTQQSWRAVSDYHEAPDRMDPRRITAHDAFHRAVELLCADPAGVIPVGTVFVVAHATLREAVYRAAPQRVPFPLDEVSTVADLLFTQLFDRGLTPGDLTDTGFMPWAGTSADWRQRVRDWCDQHGRLPELRDCGWLVPATVPAETAVSAADCFDRVLTTRWSYRDYVDWDLRDAGEHPVDICFPFQSATSVVQRLLVPGNTRPSVDDDIVHAADLILNELFDHGVVAGEPIDEENSSFRPWPGTRDDWLAYIRHWLAEQDRRPREGELAALYRLSAADGPSVQTPTGAITAGAQYRAEVDFYLFDASDDFVMLGDLFASAYHLIRAVRPAGTAESPVPLDQEMAVGEAILNELFDHGVQAGELTGTGDEWFVAWPGGRIAWIARIRDWVREHGDTPGIGDLGWLHDPTMQSWRGKSDYHESPDRMAPERITVHAAFSECTDRLRAQAGRDGVVSLGLVFLSAHAVLRMAIHPQVPGRTRHFPRRTSSRLWV</sequence>
<comment type="caution">
    <text evidence="1">The sequence shown here is derived from an EMBL/GenBank/DDBJ whole genome shotgun (WGS) entry which is preliminary data.</text>
</comment>
<dbReference type="RefSeq" id="WP_214091209.1">
    <property type="nucleotide sequence ID" value="NZ_JAHCLR010000003.1"/>
</dbReference>
<dbReference type="EMBL" id="JAHCLR010000003">
    <property type="protein sequence ID" value="MBS9532320.1"/>
    <property type="molecule type" value="Genomic_DNA"/>
</dbReference>
<name>A0ABS5RDH3_9MYCO</name>